<feature type="compositionally biased region" description="Acidic residues" evidence="3">
    <location>
        <begin position="181"/>
        <end position="193"/>
    </location>
</feature>
<dbReference type="Gene3D" id="1.10.10.60">
    <property type="entry name" value="Homeodomain-like"/>
    <property type="match status" value="1"/>
</dbReference>
<dbReference type="PANTHER" id="PTHR23110:SF98">
    <property type="entry name" value="PRE-LOLA-G, ISOFORM C-RELATED"/>
    <property type="match status" value="1"/>
</dbReference>
<feature type="compositionally biased region" description="Acidic residues" evidence="3">
    <location>
        <begin position="472"/>
        <end position="481"/>
    </location>
</feature>
<reference evidence="5" key="1">
    <citation type="journal article" date="2014" name="Genome Biol.">
        <title>Genome analysis of a major urban malaria vector mosquito, Anopheles stephensi.</title>
        <authorList>
            <person name="Jiang X."/>
            <person name="Peery A."/>
            <person name="Hall A.B."/>
            <person name="Sharma A."/>
            <person name="Chen X.G."/>
            <person name="Waterhouse R.M."/>
            <person name="Komissarov A."/>
            <person name="Riehle M.M."/>
            <person name="Shouche Y."/>
            <person name="Sharakhova M.V."/>
            <person name="Lawson D."/>
            <person name="Pakpour N."/>
            <person name="Arensburger P."/>
            <person name="Davidson V.L."/>
            <person name="Eiglmeier K."/>
            <person name="Emrich S."/>
            <person name="George P."/>
            <person name="Kennedy R.C."/>
            <person name="Mane S.P."/>
            <person name="Maslen G."/>
            <person name="Oringanje C."/>
            <person name="Qi Y."/>
            <person name="Settlage R."/>
            <person name="Tojo M."/>
            <person name="Tubio J.M."/>
            <person name="Unger M.F."/>
            <person name="Wang B."/>
            <person name="Vernick K.D."/>
            <person name="Ribeiro J.M."/>
            <person name="James A.A."/>
            <person name="Michel K."/>
            <person name="Riehle M.A."/>
            <person name="Luckhart S."/>
            <person name="Sharakhov I.V."/>
            <person name="Tu Z."/>
        </authorList>
    </citation>
    <scope>NUCLEOTIDE SEQUENCE [LARGE SCALE GENOMIC DNA]</scope>
    <source>
        <strain evidence="5">Indian</strain>
    </source>
</reference>
<dbReference type="PANTHER" id="PTHR23110">
    <property type="entry name" value="BTB DOMAIN TRANSCRIPTION FACTOR"/>
    <property type="match status" value="1"/>
</dbReference>
<dbReference type="InterPro" id="IPR000210">
    <property type="entry name" value="BTB/POZ_dom"/>
</dbReference>
<feature type="compositionally biased region" description="Basic and acidic residues" evidence="3">
    <location>
        <begin position="491"/>
        <end position="511"/>
    </location>
</feature>
<evidence type="ECO:0000313" key="5">
    <source>
        <dbReference type="Proteomes" id="UP000076408"/>
    </source>
</evidence>
<evidence type="ECO:0000256" key="2">
    <source>
        <dbReference type="ARBA" id="ARBA00023242"/>
    </source>
</evidence>
<accession>A0A182YPK1</accession>
<organism evidence="4 5">
    <name type="scientific">Anopheles stephensi</name>
    <name type="common">Indo-Pakistan malaria mosquito</name>
    <dbReference type="NCBI Taxonomy" id="30069"/>
    <lineage>
        <taxon>Eukaryota</taxon>
        <taxon>Metazoa</taxon>
        <taxon>Ecdysozoa</taxon>
        <taxon>Arthropoda</taxon>
        <taxon>Hexapoda</taxon>
        <taxon>Insecta</taxon>
        <taxon>Pterygota</taxon>
        <taxon>Neoptera</taxon>
        <taxon>Endopterygota</taxon>
        <taxon>Diptera</taxon>
        <taxon>Nematocera</taxon>
        <taxon>Culicoidea</taxon>
        <taxon>Culicidae</taxon>
        <taxon>Anophelinae</taxon>
        <taxon>Anopheles</taxon>
    </lineage>
</organism>
<evidence type="ECO:0000256" key="1">
    <source>
        <dbReference type="ARBA" id="ARBA00004123"/>
    </source>
</evidence>
<dbReference type="Pfam" id="PF00651">
    <property type="entry name" value="BTB"/>
    <property type="match status" value="1"/>
</dbReference>
<keyword evidence="2" id="KW-0539">Nucleus</keyword>
<dbReference type="InterPro" id="IPR011333">
    <property type="entry name" value="SKP1/BTB/POZ_sf"/>
</dbReference>
<feature type="compositionally biased region" description="Acidic residues" evidence="3">
    <location>
        <begin position="520"/>
        <end position="574"/>
    </location>
</feature>
<comment type="subcellular location">
    <subcellularLocation>
        <location evidence="1">Nucleus</location>
    </subcellularLocation>
</comment>
<feature type="compositionally biased region" description="Acidic residues" evidence="3">
    <location>
        <begin position="147"/>
        <end position="163"/>
    </location>
</feature>
<feature type="compositionally biased region" description="Basic and acidic residues" evidence="3">
    <location>
        <begin position="136"/>
        <end position="146"/>
    </location>
</feature>
<name>A0A182YPK1_ANOST</name>
<dbReference type="VEuPathDB" id="VectorBase:ASTEI10387"/>
<dbReference type="GO" id="GO:0006357">
    <property type="term" value="P:regulation of transcription by RNA polymerase II"/>
    <property type="evidence" value="ECO:0007669"/>
    <property type="project" value="TreeGrafter"/>
</dbReference>
<feature type="compositionally biased region" description="Low complexity" evidence="3">
    <location>
        <begin position="383"/>
        <end position="393"/>
    </location>
</feature>
<dbReference type="AlphaFoldDB" id="A0A182YPK1"/>
<dbReference type="EnsemblMetazoa" id="ASTEI10387-RA">
    <property type="protein sequence ID" value="ASTEI10387-PA"/>
    <property type="gene ID" value="ASTEI10387"/>
</dbReference>
<dbReference type="Proteomes" id="UP000076408">
    <property type="component" value="Unassembled WGS sequence"/>
</dbReference>
<dbReference type="GO" id="GO:0005634">
    <property type="term" value="C:nucleus"/>
    <property type="evidence" value="ECO:0007669"/>
    <property type="project" value="UniProtKB-SubCell"/>
</dbReference>
<feature type="compositionally biased region" description="Basic and acidic residues" evidence="3">
    <location>
        <begin position="194"/>
        <end position="209"/>
    </location>
</feature>
<dbReference type="STRING" id="30069.A0A182YPK1"/>
<dbReference type="InterPro" id="IPR044822">
    <property type="entry name" value="Myb_DNA-bind_4"/>
</dbReference>
<feature type="region of interest" description="Disordered" evidence="3">
    <location>
        <begin position="136"/>
        <end position="242"/>
    </location>
</feature>
<feature type="compositionally biased region" description="Low complexity" evidence="3">
    <location>
        <begin position="434"/>
        <end position="449"/>
    </location>
</feature>
<sequence length="574" mass="64822">MAHSIVRTKNRWTTAQLELLVDVWGKYYQQLKAGRGHEEIYEMMVDELKEAGCLEATVKQVRGRIHNLSGKYRKEASEVLKTGIPSQWSLYSKISKFFEYSAPARFKNLGPPVYDMTEYLDMDLVMTGVIERHASNRNRADDHPAEFELEENSLDMEDDEVEPGDGSADRANREEYSDMGMYDDENTLDEFPVEDERRSGSRSGEEQEHVQQQSEHEEESVVKESERDDTDEDGDSTAEDDDITVLEQQTQKSSEVFHIEGDFRQAAIEEFLCQLYSNQLYADVMLITCHEGVTCVMPAHRMVLANFSEFFSSVLGALKPNTNGNPITLCLQPDISQRIMQLLLQYMYTGKASVPKGLLADFLRCGQILRVRGIWNEERGKAPAKPAAIKPPAVVNVSKEMHTRAPSSISDEEEERSLSSSSVTKTADLSPKDTGSSTSSSETEQSTVTERSKKRRKKMSKKASKMRRVASEEDDDSDDVEVSSKVGFDLLRSDSETEDKTTTESRDRRSATSDGVSEGSEGDDDDDESYDDEDDDSTDDYDDYEEEEEDLDDEKGSVEDDEEEDEEDNGNGIH</sequence>
<dbReference type="SUPFAM" id="SSF54695">
    <property type="entry name" value="POZ domain"/>
    <property type="match status" value="1"/>
</dbReference>
<feature type="compositionally biased region" description="Acidic residues" evidence="3">
    <location>
        <begin position="227"/>
        <end position="242"/>
    </location>
</feature>
<feature type="compositionally biased region" description="Basic and acidic residues" evidence="3">
    <location>
        <begin position="167"/>
        <end position="176"/>
    </location>
</feature>
<proteinExistence type="predicted"/>
<dbReference type="PROSITE" id="PS50097">
    <property type="entry name" value="BTB"/>
    <property type="match status" value="1"/>
</dbReference>
<keyword evidence="5" id="KW-1185">Reference proteome</keyword>
<dbReference type="Pfam" id="PF13837">
    <property type="entry name" value="Myb_DNA-bind_4"/>
    <property type="match status" value="1"/>
</dbReference>
<feature type="compositionally biased region" description="Basic residues" evidence="3">
    <location>
        <begin position="452"/>
        <end position="468"/>
    </location>
</feature>
<evidence type="ECO:0000313" key="4">
    <source>
        <dbReference type="EnsemblMetazoa" id="ASTEI10387-PA"/>
    </source>
</evidence>
<reference evidence="4" key="2">
    <citation type="submission" date="2020-05" db="UniProtKB">
        <authorList>
            <consortium name="EnsemblMetazoa"/>
        </authorList>
    </citation>
    <scope>IDENTIFICATION</scope>
    <source>
        <strain evidence="4">Indian</strain>
    </source>
</reference>
<protein>
    <submittedName>
        <fullName evidence="4">BTB domain-containing protein</fullName>
    </submittedName>
</protein>
<dbReference type="Gene3D" id="3.30.710.10">
    <property type="entry name" value="Potassium Channel Kv1.1, Chain A"/>
    <property type="match status" value="1"/>
</dbReference>
<feature type="region of interest" description="Disordered" evidence="3">
    <location>
        <begin position="380"/>
        <end position="574"/>
    </location>
</feature>
<evidence type="ECO:0000256" key="3">
    <source>
        <dbReference type="SAM" id="MobiDB-lite"/>
    </source>
</evidence>
<dbReference type="VEuPathDB" id="VectorBase:ASTEI20_043037"/>
<dbReference type="InterPro" id="IPR051095">
    <property type="entry name" value="Dros_DevTransReg"/>
</dbReference>
<dbReference type="VEuPathDB" id="VectorBase:ASTE003789"/>